<dbReference type="AlphaFoldDB" id="A0A0R3WMD9"/>
<evidence type="ECO:0000313" key="3">
    <source>
        <dbReference type="EMBL" id="VDM18654.1"/>
    </source>
</evidence>
<keyword evidence="4" id="KW-1185">Reference proteome</keyword>
<reference evidence="5" key="1">
    <citation type="submission" date="2017-02" db="UniProtKB">
        <authorList>
            <consortium name="WormBaseParasite"/>
        </authorList>
    </citation>
    <scope>IDENTIFICATION</scope>
</reference>
<evidence type="ECO:0000313" key="4">
    <source>
        <dbReference type="Proteomes" id="UP000274429"/>
    </source>
</evidence>
<evidence type="ECO:0000313" key="5">
    <source>
        <dbReference type="WBParaSite" id="TTAC_0000192701-mRNA-1"/>
    </source>
</evidence>
<keyword evidence="2" id="KW-0732">Signal</keyword>
<gene>
    <name evidence="3" type="ORF">TTAC_LOCUS1914</name>
</gene>
<name>A0A0R3WMD9_HYDTA</name>
<proteinExistence type="predicted"/>
<feature type="compositionally biased region" description="Acidic residues" evidence="1">
    <location>
        <begin position="47"/>
        <end position="70"/>
    </location>
</feature>
<feature type="region of interest" description="Disordered" evidence="1">
    <location>
        <begin position="22"/>
        <end position="76"/>
    </location>
</feature>
<feature type="signal peptide" evidence="2">
    <location>
        <begin position="1"/>
        <end position="19"/>
    </location>
</feature>
<dbReference type="EMBL" id="UYWX01000602">
    <property type="protein sequence ID" value="VDM18654.1"/>
    <property type="molecule type" value="Genomic_DNA"/>
</dbReference>
<reference evidence="3 4" key="2">
    <citation type="submission" date="2018-11" db="EMBL/GenBank/DDBJ databases">
        <authorList>
            <consortium name="Pathogen Informatics"/>
        </authorList>
    </citation>
    <scope>NUCLEOTIDE SEQUENCE [LARGE SCALE GENOMIC DNA]</scope>
</reference>
<feature type="chain" id="PRO_5043132903" evidence="2">
    <location>
        <begin position="20"/>
        <end position="113"/>
    </location>
</feature>
<evidence type="ECO:0000256" key="2">
    <source>
        <dbReference type="SAM" id="SignalP"/>
    </source>
</evidence>
<sequence>MSVNFVIIQLISVAAITIAVPPNPKPSSVARDGTLPLLYGDPTIVGEETEEEEEEEEEEEDDDEEEEGGEDLDHSYLEYLKETFRRGRRNYFGFMDSDELYNAFPLPQPEFLG</sequence>
<evidence type="ECO:0000256" key="1">
    <source>
        <dbReference type="SAM" id="MobiDB-lite"/>
    </source>
</evidence>
<protein>
    <submittedName>
        <fullName evidence="5">DUF2052 domain-containing protein</fullName>
    </submittedName>
</protein>
<dbReference type="Proteomes" id="UP000274429">
    <property type="component" value="Unassembled WGS sequence"/>
</dbReference>
<organism evidence="5">
    <name type="scientific">Hydatigena taeniaeformis</name>
    <name type="common">Feline tapeworm</name>
    <name type="synonym">Taenia taeniaeformis</name>
    <dbReference type="NCBI Taxonomy" id="6205"/>
    <lineage>
        <taxon>Eukaryota</taxon>
        <taxon>Metazoa</taxon>
        <taxon>Spiralia</taxon>
        <taxon>Lophotrochozoa</taxon>
        <taxon>Platyhelminthes</taxon>
        <taxon>Cestoda</taxon>
        <taxon>Eucestoda</taxon>
        <taxon>Cyclophyllidea</taxon>
        <taxon>Taeniidae</taxon>
        <taxon>Hydatigera</taxon>
    </lineage>
</organism>
<dbReference type="WBParaSite" id="TTAC_0000192701-mRNA-1">
    <property type="protein sequence ID" value="TTAC_0000192701-mRNA-1"/>
    <property type="gene ID" value="TTAC_0000192701"/>
</dbReference>
<accession>A0A0R3WMD9</accession>